<protein>
    <recommendedName>
        <fullName evidence="1">N-acetyltransferase domain-containing protein</fullName>
    </recommendedName>
</protein>
<proteinExistence type="predicted"/>
<dbReference type="InterPro" id="IPR016181">
    <property type="entry name" value="Acyl_CoA_acyltransferase"/>
</dbReference>
<dbReference type="Pfam" id="PF14542">
    <property type="entry name" value="Acetyltransf_CG"/>
    <property type="match status" value="1"/>
</dbReference>
<dbReference type="OrthoDB" id="9813275at2"/>
<name>A0A3N4WLB6_9PAST</name>
<gene>
    <name evidence="2" type="ORF">EDC46_0322</name>
</gene>
<comment type="caution">
    <text evidence="2">The sequence shown here is derived from an EMBL/GenBank/DDBJ whole genome shotgun (WGS) entry which is preliminary data.</text>
</comment>
<reference evidence="2 3" key="1">
    <citation type="submission" date="2018-11" db="EMBL/GenBank/DDBJ databases">
        <title>Genomic Encyclopedia of Type Strains, Phase IV (KMG-IV): sequencing the most valuable type-strain genomes for metagenomic binning, comparative biology and taxonomic classification.</title>
        <authorList>
            <person name="Goeker M."/>
        </authorList>
    </citation>
    <scope>NUCLEOTIDE SEQUENCE [LARGE SCALE GENOMIC DNA]</scope>
    <source>
        <strain evidence="2 3">DSM 27238</strain>
    </source>
</reference>
<dbReference type="PANTHER" id="PTHR31435">
    <property type="entry name" value="PROTEIN NATD1"/>
    <property type="match status" value="1"/>
</dbReference>
<dbReference type="PROSITE" id="PS51729">
    <property type="entry name" value="GNAT_YJDJ"/>
    <property type="match status" value="1"/>
</dbReference>
<dbReference type="RefSeq" id="WP_124210508.1">
    <property type="nucleotide sequence ID" value="NZ_CP016615.1"/>
</dbReference>
<sequence length="88" mass="10208">MSISHHNYQFIFLTDNSFSAGKLLYRYISENIIDVYSTRVSDEFKGKGIAKELYQALILFAIENQLKIKPSCSYIEVMMNRNHPDLIA</sequence>
<evidence type="ECO:0000313" key="3">
    <source>
        <dbReference type="Proteomes" id="UP000281691"/>
    </source>
</evidence>
<dbReference type="SUPFAM" id="SSF55729">
    <property type="entry name" value="Acyl-CoA N-acyltransferases (Nat)"/>
    <property type="match status" value="1"/>
</dbReference>
<dbReference type="AlphaFoldDB" id="A0A3N4WLB6"/>
<dbReference type="PANTHER" id="PTHR31435:SF9">
    <property type="entry name" value="PROTEIN NATD1"/>
    <property type="match status" value="1"/>
</dbReference>
<keyword evidence="3" id="KW-1185">Reference proteome</keyword>
<dbReference type="InterPro" id="IPR045057">
    <property type="entry name" value="Gcn5-rel_NAT"/>
</dbReference>
<dbReference type="EMBL" id="RKQP01000001">
    <property type="protein sequence ID" value="RPE85934.1"/>
    <property type="molecule type" value="Genomic_DNA"/>
</dbReference>
<organism evidence="2 3">
    <name type="scientific">Vespertiliibacter pulmonis</name>
    <dbReference type="NCBI Taxonomy" id="1443036"/>
    <lineage>
        <taxon>Bacteria</taxon>
        <taxon>Pseudomonadati</taxon>
        <taxon>Pseudomonadota</taxon>
        <taxon>Gammaproteobacteria</taxon>
        <taxon>Pasteurellales</taxon>
        <taxon>Pasteurellaceae</taxon>
        <taxon>Vespertiliibacter</taxon>
    </lineage>
</organism>
<dbReference type="Gene3D" id="3.40.630.30">
    <property type="match status" value="1"/>
</dbReference>
<accession>A0A3N4WLB6</accession>
<dbReference type="InterPro" id="IPR031165">
    <property type="entry name" value="GNAT_YJDJ"/>
</dbReference>
<dbReference type="Proteomes" id="UP000281691">
    <property type="component" value="Unassembled WGS sequence"/>
</dbReference>
<evidence type="ECO:0000259" key="1">
    <source>
        <dbReference type="PROSITE" id="PS51729"/>
    </source>
</evidence>
<evidence type="ECO:0000313" key="2">
    <source>
        <dbReference type="EMBL" id="RPE85934.1"/>
    </source>
</evidence>
<feature type="domain" description="N-acetyltransferase" evidence="1">
    <location>
        <begin position="2"/>
        <end position="88"/>
    </location>
</feature>